<dbReference type="EMBL" id="JAJSOF020000005">
    <property type="protein sequence ID" value="KAJ4448020.1"/>
    <property type="molecule type" value="Genomic_DNA"/>
</dbReference>
<evidence type="ECO:0000313" key="3">
    <source>
        <dbReference type="Proteomes" id="UP001148838"/>
    </source>
</evidence>
<dbReference type="Proteomes" id="UP001148838">
    <property type="component" value="Unassembled WGS sequence"/>
</dbReference>
<comment type="caution">
    <text evidence="2">The sequence shown here is derived from an EMBL/GenBank/DDBJ whole genome shotgun (WGS) entry which is preliminary data.</text>
</comment>
<dbReference type="InterPro" id="IPR004875">
    <property type="entry name" value="DDE_SF_endonuclease_dom"/>
</dbReference>
<name>A0ABQ8TRM5_PERAM</name>
<organism evidence="2 3">
    <name type="scientific">Periplaneta americana</name>
    <name type="common">American cockroach</name>
    <name type="synonym">Blatta americana</name>
    <dbReference type="NCBI Taxonomy" id="6978"/>
    <lineage>
        <taxon>Eukaryota</taxon>
        <taxon>Metazoa</taxon>
        <taxon>Ecdysozoa</taxon>
        <taxon>Arthropoda</taxon>
        <taxon>Hexapoda</taxon>
        <taxon>Insecta</taxon>
        <taxon>Pterygota</taxon>
        <taxon>Neoptera</taxon>
        <taxon>Polyneoptera</taxon>
        <taxon>Dictyoptera</taxon>
        <taxon>Blattodea</taxon>
        <taxon>Blattoidea</taxon>
        <taxon>Blattidae</taxon>
        <taxon>Blattinae</taxon>
        <taxon>Periplaneta</taxon>
    </lineage>
</organism>
<evidence type="ECO:0000313" key="2">
    <source>
        <dbReference type="EMBL" id="KAJ4448020.1"/>
    </source>
</evidence>
<reference evidence="2 3" key="1">
    <citation type="journal article" date="2022" name="Allergy">
        <title>Genome assembly and annotation of Periplaneta americana reveal a comprehensive cockroach allergen profile.</title>
        <authorList>
            <person name="Wang L."/>
            <person name="Xiong Q."/>
            <person name="Saelim N."/>
            <person name="Wang L."/>
            <person name="Nong W."/>
            <person name="Wan A.T."/>
            <person name="Shi M."/>
            <person name="Liu X."/>
            <person name="Cao Q."/>
            <person name="Hui J.H.L."/>
            <person name="Sookrung N."/>
            <person name="Leung T.F."/>
            <person name="Tungtrongchitr A."/>
            <person name="Tsui S.K.W."/>
        </authorList>
    </citation>
    <scope>NUCLEOTIDE SEQUENCE [LARGE SCALE GENOMIC DNA]</scope>
    <source>
        <strain evidence="2">PWHHKU_190912</strain>
    </source>
</reference>
<dbReference type="Pfam" id="PF03184">
    <property type="entry name" value="DDE_1"/>
    <property type="match status" value="1"/>
</dbReference>
<sequence>MKAELLDGTPLGTIAARHPSGWIQLSIFTEWLRHFIHHVHASADDLVVLILDGHYPHTRNMDGINLAREQSVIIVCLPPHIGYNRLMFRS</sequence>
<evidence type="ECO:0000259" key="1">
    <source>
        <dbReference type="Pfam" id="PF03184"/>
    </source>
</evidence>
<feature type="domain" description="DDE-1" evidence="1">
    <location>
        <begin position="20"/>
        <end position="80"/>
    </location>
</feature>
<gene>
    <name evidence="2" type="ORF">ANN_10030</name>
</gene>
<keyword evidence="3" id="KW-1185">Reference proteome</keyword>
<proteinExistence type="predicted"/>
<accession>A0ABQ8TRM5</accession>
<protein>
    <recommendedName>
        <fullName evidence="1">DDE-1 domain-containing protein</fullName>
    </recommendedName>
</protein>